<dbReference type="Proteomes" id="UP000054564">
    <property type="component" value="Unassembled WGS sequence"/>
</dbReference>
<reference evidence="3" key="1">
    <citation type="submission" date="2014-03" db="EMBL/GenBank/DDBJ databases">
        <title>The Genome Sequence of Puccinia striiformis f. sp. tritici PST-78.</title>
        <authorList>
            <consortium name="The Broad Institute Genome Sequencing Platform"/>
            <person name="Cuomo C."/>
            <person name="Hulbert S."/>
            <person name="Chen X."/>
            <person name="Walker B."/>
            <person name="Young S.K."/>
            <person name="Zeng Q."/>
            <person name="Gargeya S."/>
            <person name="Fitzgerald M."/>
            <person name="Haas B."/>
            <person name="Abouelleil A."/>
            <person name="Alvarado L."/>
            <person name="Arachchi H.M."/>
            <person name="Berlin A.M."/>
            <person name="Chapman S.B."/>
            <person name="Goldberg J."/>
            <person name="Griggs A."/>
            <person name="Gujja S."/>
            <person name="Hansen M."/>
            <person name="Howarth C."/>
            <person name="Imamovic A."/>
            <person name="Larimer J."/>
            <person name="McCowan C."/>
            <person name="Montmayeur A."/>
            <person name="Murphy C."/>
            <person name="Neiman D."/>
            <person name="Pearson M."/>
            <person name="Priest M."/>
            <person name="Roberts A."/>
            <person name="Saif S."/>
            <person name="Shea T."/>
            <person name="Sisk P."/>
            <person name="Sykes S."/>
            <person name="Wortman J."/>
            <person name="Nusbaum C."/>
            <person name="Birren B."/>
        </authorList>
    </citation>
    <scope>NUCLEOTIDE SEQUENCE [LARGE SCALE GENOMIC DNA]</scope>
    <source>
        <strain evidence="3">race PST-78</strain>
    </source>
</reference>
<evidence type="ECO:0000313" key="2">
    <source>
        <dbReference type="EMBL" id="KNE95852.1"/>
    </source>
</evidence>
<keyword evidence="3" id="KW-1185">Reference proteome</keyword>
<evidence type="ECO:0000256" key="1">
    <source>
        <dbReference type="SAM" id="MobiDB-lite"/>
    </source>
</evidence>
<comment type="caution">
    <text evidence="2">The sequence shown here is derived from an EMBL/GenBank/DDBJ whole genome shotgun (WGS) entry which is preliminary data.</text>
</comment>
<gene>
    <name evidence="2" type="ORF">PSTG_10912</name>
</gene>
<organism evidence="2 3">
    <name type="scientific">Puccinia striiformis f. sp. tritici PST-78</name>
    <dbReference type="NCBI Taxonomy" id="1165861"/>
    <lineage>
        <taxon>Eukaryota</taxon>
        <taxon>Fungi</taxon>
        <taxon>Dikarya</taxon>
        <taxon>Basidiomycota</taxon>
        <taxon>Pucciniomycotina</taxon>
        <taxon>Pucciniomycetes</taxon>
        <taxon>Pucciniales</taxon>
        <taxon>Pucciniaceae</taxon>
        <taxon>Puccinia</taxon>
    </lineage>
</organism>
<protein>
    <recommendedName>
        <fullName evidence="4">Retrotransposon gag domain-containing protein</fullName>
    </recommendedName>
</protein>
<evidence type="ECO:0008006" key="4">
    <source>
        <dbReference type="Google" id="ProtNLM"/>
    </source>
</evidence>
<feature type="compositionally biased region" description="Basic and acidic residues" evidence="1">
    <location>
        <begin position="143"/>
        <end position="157"/>
    </location>
</feature>
<dbReference type="AlphaFoldDB" id="A0A0L0V986"/>
<name>A0A0L0V986_9BASI</name>
<feature type="compositionally biased region" description="Polar residues" evidence="1">
    <location>
        <begin position="93"/>
        <end position="111"/>
    </location>
</feature>
<feature type="region of interest" description="Disordered" evidence="1">
    <location>
        <begin position="89"/>
        <end position="179"/>
    </location>
</feature>
<sequence length="561" mass="60994">MGNSSDSSDAGRLCESPRYAPLRAATLVNRRREVKKLMKAPDTPASKIAQSPVPFISQSGSVHSSFAIVLASAEKRCLAKILANATEPDIHVPSTSPSTLFHTPATSSPSTPVELPFTPSLLCTKPMADPINPTKTSSGRPNPSKDAEPPKGTDPPKRGNSSGSKGGGSASPNVTGRNPTANHYVELLLKLQHTAAVQLQEERQNNIDQRCADHERIARLENTLFDVVTKAEEEIQICLSPAPKSDRLNLQKFRIADGPSFRGTLHDIEPFLKWITQLQIFFSTKGVTNDDNKICVASGLLENTMPLDFYVAKGPTFVGKPWNKFKTRLFKDALPQRWRTTLKTKLRQLTTGPKETFIAFSGQAQTLQILINFDDTSLSSSTPSPPPTRLSDFDLAEFVVLKRVAVFDENTVQQPPPRASRGTLSHHSPSNSPPNPAAWRVHAYLDSQGQCHHCKTTCRSTPGTCTKPLNKKWVKIPDTFQTPCRPTDYKPPKAHGASTSTAGKPTHPPAGRPPFRAASLAAVTESETNHQHGPGPGYTDVVEAIEVDHQVFVDAVAGNSL</sequence>
<proteinExistence type="predicted"/>
<accession>A0A0L0V986</accession>
<evidence type="ECO:0000313" key="3">
    <source>
        <dbReference type="Proteomes" id="UP000054564"/>
    </source>
</evidence>
<feature type="region of interest" description="Disordered" evidence="1">
    <location>
        <begin position="410"/>
        <end position="437"/>
    </location>
</feature>
<dbReference type="EMBL" id="AJIL01000091">
    <property type="protein sequence ID" value="KNE95852.1"/>
    <property type="molecule type" value="Genomic_DNA"/>
</dbReference>
<feature type="region of interest" description="Disordered" evidence="1">
    <location>
        <begin position="484"/>
        <end position="515"/>
    </location>
</feature>